<sequence>MNANELPPQVAWNSKDHDRERVMSIAGIDSLPISDEVRVQVDSAGNPQGLVETFSTDMLEENLATMESGKYALSKDIRDRATEEAVIKVLQEFGSYALSPELESLFPGLDKTAPENYRLMNSRLKIYIIPDLDFIKFDKAIHGTDYATGTAGFTAISVEPTQYPLAERVVLVNVGEKSLIVLSEGDPSNSYIGPIPPSTANTERLRTDIEHRVVHEVVHSFRVGNDLPHGLREGITEWYTQGIIQGDLTDENYFAKPDASLAYRYETEAVSLLLTAMLENGIELDKINKAFISRDKTAKIELSAFLASRYGLEEAQRIFDWRYRKGEQALKHIIGLEAKQESKLGDFLRAFANKDTLEQVAQDYYSE</sequence>
<organism evidence="1 2">
    <name type="scientific">candidate division WWE3 bacterium CG08_land_8_20_14_0_20_41_10</name>
    <dbReference type="NCBI Taxonomy" id="1975085"/>
    <lineage>
        <taxon>Bacteria</taxon>
        <taxon>Katanobacteria</taxon>
    </lineage>
</organism>
<name>A0A2H0XEX4_UNCKA</name>
<gene>
    <name evidence="1" type="ORF">COT50_00665</name>
</gene>
<comment type="caution">
    <text evidence="1">The sequence shown here is derived from an EMBL/GenBank/DDBJ whole genome shotgun (WGS) entry which is preliminary data.</text>
</comment>
<proteinExistence type="predicted"/>
<evidence type="ECO:0000313" key="2">
    <source>
        <dbReference type="Proteomes" id="UP000231252"/>
    </source>
</evidence>
<reference evidence="2" key="1">
    <citation type="submission" date="2017-09" db="EMBL/GenBank/DDBJ databases">
        <title>Depth-based differentiation of microbial function through sediment-hosted aquifers and enrichment of novel symbionts in the deep terrestrial subsurface.</title>
        <authorList>
            <person name="Probst A.J."/>
            <person name="Ladd B."/>
            <person name="Jarett J.K."/>
            <person name="Geller-Mcgrath D.E."/>
            <person name="Sieber C.M.K."/>
            <person name="Emerson J.B."/>
            <person name="Anantharaman K."/>
            <person name="Thomas B.C."/>
            <person name="Malmstrom R."/>
            <person name="Stieglmeier M."/>
            <person name="Klingl A."/>
            <person name="Woyke T."/>
            <person name="Ryan C.M."/>
            <person name="Banfield J.F."/>
        </authorList>
    </citation>
    <scope>NUCLEOTIDE SEQUENCE [LARGE SCALE GENOMIC DNA]</scope>
</reference>
<evidence type="ECO:0000313" key="1">
    <source>
        <dbReference type="EMBL" id="PIS22699.1"/>
    </source>
</evidence>
<accession>A0A2H0XEX4</accession>
<protein>
    <submittedName>
        <fullName evidence="1">Uncharacterized protein</fullName>
    </submittedName>
</protein>
<dbReference type="Proteomes" id="UP000231252">
    <property type="component" value="Unassembled WGS sequence"/>
</dbReference>
<dbReference type="EMBL" id="PEYU01000012">
    <property type="protein sequence ID" value="PIS22699.1"/>
    <property type="molecule type" value="Genomic_DNA"/>
</dbReference>
<dbReference type="AlphaFoldDB" id="A0A2H0XEX4"/>